<gene>
    <name evidence="1" type="ORF">LTR37_004897</name>
</gene>
<sequence>MSLGIFSARQPDLFRDYGILGRTFASGYGYQGGDILRHQKSIGRIVWTIIGVNAAVFGAWQLAITEKNQTLYRNLNENFKLSLNNWKDGRAWTVITSAFSHQMLAHFAFNMMSFHAFGTILGFVPGIRPLHVLSLCFGSAVMSSGAWLYQQQLRTPNQRQTILGGKITTASTRSALGASGMVMGAGAAAACLMPFAPIQVFLIPVSFPLWVATLAYVGADTYFLRSETSPIGHAAHLGGSIFGFAYYFAFLRGYGGIWQMLRRRLR</sequence>
<dbReference type="Proteomes" id="UP001281147">
    <property type="component" value="Unassembled WGS sequence"/>
</dbReference>
<evidence type="ECO:0000313" key="2">
    <source>
        <dbReference type="Proteomes" id="UP001281147"/>
    </source>
</evidence>
<protein>
    <submittedName>
        <fullName evidence="1">Uncharacterized protein</fullName>
    </submittedName>
</protein>
<evidence type="ECO:0000313" key="1">
    <source>
        <dbReference type="EMBL" id="KAK3718680.1"/>
    </source>
</evidence>
<comment type="caution">
    <text evidence="1">The sequence shown here is derived from an EMBL/GenBank/DDBJ whole genome shotgun (WGS) entry which is preliminary data.</text>
</comment>
<organism evidence="1 2">
    <name type="scientific">Vermiconidia calcicola</name>
    <dbReference type="NCBI Taxonomy" id="1690605"/>
    <lineage>
        <taxon>Eukaryota</taxon>
        <taxon>Fungi</taxon>
        <taxon>Dikarya</taxon>
        <taxon>Ascomycota</taxon>
        <taxon>Pezizomycotina</taxon>
        <taxon>Dothideomycetes</taxon>
        <taxon>Dothideomycetidae</taxon>
        <taxon>Mycosphaerellales</taxon>
        <taxon>Extremaceae</taxon>
        <taxon>Vermiconidia</taxon>
    </lineage>
</organism>
<reference evidence="1" key="1">
    <citation type="submission" date="2023-07" db="EMBL/GenBank/DDBJ databases">
        <title>Black Yeasts Isolated from many extreme environments.</title>
        <authorList>
            <person name="Coleine C."/>
            <person name="Stajich J.E."/>
            <person name="Selbmann L."/>
        </authorList>
    </citation>
    <scope>NUCLEOTIDE SEQUENCE</scope>
    <source>
        <strain evidence="1">CCFEE 5714</strain>
    </source>
</reference>
<proteinExistence type="predicted"/>
<keyword evidence="2" id="KW-1185">Reference proteome</keyword>
<dbReference type="EMBL" id="JAUTXU010000030">
    <property type="protein sequence ID" value="KAK3718680.1"/>
    <property type="molecule type" value="Genomic_DNA"/>
</dbReference>
<accession>A0ACC3NMB1</accession>
<name>A0ACC3NMB1_9PEZI</name>